<evidence type="ECO:0000256" key="6">
    <source>
        <dbReference type="ARBA" id="ARBA00022989"/>
    </source>
</evidence>
<evidence type="ECO:0000256" key="4">
    <source>
        <dbReference type="ARBA" id="ARBA00022692"/>
    </source>
</evidence>
<evidence type="ECO:0000256" key="10">
    <source>
        <dbReference type="SAM" id="Coils"/>
    </source>
</evidence>
<dbReference type="PANTHER" id="PTHR12428">
    <property type="entry name" value="OXA1"/>
    <property type="match status" value="1"/>
</dbReference>
<feature type="transmembrane region" description="Helical" evidence="12">
    <location>
        <begin position="133"/>
        <end position="158"/>
    </location>
</feature>
<keyword evidence="3" id="KW-1003">Cell membrane</keyword>
<dbReference type="AlphaFoldDB" id="A0A917JF46"/>
<keyword evidence="15" id="KW-1185">Reference proteome</keyword>
<evidence type="ECO:0000256" key="5">
    <source>
        <dbReference type="ARBA" id="ARBA00022927"/>
    </source>
</evidence>
<keyword evidence="4 9" id="KW-0812">Transmembrane</keyword>
<keyword evidence="2" id="KW-0813">Transport</keyword>
<reference evidence="14" key="1">
    <citation type="journal article" date="2014" name="Int. J. Syst. Evol. Microbiol.">
        <title>Complete genome sequence of Corynebacterium casei LMG S-19264T (=DSM 44701T), isolated from a smear-ripened cheese.</title>
        <authorList>
            <consortium name="US DOE Joint Genome Institute (JGI-PGF)"/>
            <person name="Walter F."/>
            <person name="Albersmeier A."/>
            <person name="Kalinowski J."/>
            <person name="Ruckert C."/>
        </authorList>
    </citation>
    <scope>NUCLEOTIDE SEQUENCE</scope>
    <source>
        <strain evidence="14">CCM 8433</strain>
    </source>
</reference>
<dbReference type="NCBIfam" id="TIGR03592">
    <property type="entry name" value="yidC_oxa1_cterm"/>
    <property type="match status" value="1"/>
</dbReference>
<feature type="compositionally biased region" description="Polar residues" evidence="11">
    <location>
        <begin position="287"/>
        <end position="309"/>
    </location>
</feature>
<dbReference type="RefSeq" id="WP_188366326.1">
    <property type="nucleotide sequence ID" value="NZ_BMDT01000001.1"/>
</dbReference>
<dbReference type="Pfam" id="PF02096">
    <property type="entry name" value="60KD_IMP"/>
    <property type="match status" value="1"/>
</dbReference>
<feature type="transmembrane region" description="Helical" evidence="12">
    <location>
        <begin position="232"/>
        <end position="252"/>
    </location>
</feature>
<dbReference type="GO" id="GO:0032977">
    <property type="term" value="F:membrane insertase activity"/>
    <property type="evidence" value="ECO:0007669"/>
    <property type="project" value="InterPro"/>
</dbReference>
<feature type="region of interest" description="Disordered" evidence="11">
    <location>
        <begin position="275"/>
        <end position="315"/>
    </location>
</feature>
<sequence length="315" mass="34692">MNKLKTWLVATGLFGLLITLSGCVKMLDNGTPDPNGTIYRFMVAPLGKLLTFIANEWQFGYGWAIIVITIIVRFIILPLGIHQSHKSMVQAEKMQYIKPQIDIAQANAKKAETREEQVQAQLEMQNVYKENGLSMFGGMGCLPLLLQMPVFTALFYTARYTPGIDQATFYGISLGESSLLLVAIAGVAYAVQGYVSLIGVPEEQKKTMRSMLIVSPVMIVMMSLSSPAGVTLYWVVGGVIGVVQTFITNVIMKPRIKKKIQEEMKLNPPKIVVKPLEKAEPKKQAASAKNVTPRNISANGSNQGRNAGKQQKRNK</sequence>
<feature type="transmembrane region" description="Helical" evidence="12">
    <location>
        <begin position="210"/>
        <end position="226"/>
    </location>
</feature>
<gene>
    <name evidence="14" type="primary">yidC</name>
    <name evidence="14" type="ORF">GCM10011482_01200</name>
</gene>
<evidence type="ECO:0000313" key="15">
    <source>
        <dbReference type="Proteomes" id="UP000622610"/>
    </source>
</evidence>
<comment type="similarity">
    <text evidence="9">Belongs to the OXA1/ALB3/YidC family.</text>
</comment>
<evidence type="ECO:0000256" key="11">
    <source>
        <dbReference type="SAM" id="MobiDB-lite"/>
    </source>
</evidence>
<reference evidence="14" key="2">
    <citation type="submission" date="2020-09" db="EMBL/GenBank/DDBJ databases">
        <authorList>
            <person name="Sun Q."/>
            <person name="Sedlacek I."/>
        </authorList>
    </citation>
    <scope>NUCLEOTIDE SEQUENCE</scope>
    <source>
        <strain evidence="14">CCM 8433</strain>
    </source>
</reference>
<dbReference type="GO" id="GO:0005886">
    <property type="term" value="C:plasma membrane"/>
    <property type="evidence" value="ECO:0007669"/>
    <property type="project" value="UniProtKB-SubCell"/>
</dbReference>
<name>A0A917JF46_9ENTE</name>
<dbReference type="GO" id="GO:0015031">
    <property type="term" value="P:protein transport"/>
    <property type="evidence" value="ECO:0007669"/>
    <property type="project" value="UniProtKB-KW"/>
</dbReference>
<feature type="transmembrane region" description="Helical" evidence="12">
    <location>
        <begin position="178"/>
        <end position="198"/>
    </location>
</feature>
<evidence type="ECO:0000256" key="9">
    <source>
        <dbReference type="RuleBase" id="RU003945"/>
    </source>
</evidence>
<feature type="transmembrane region" description="Helical" evidence="12">
    <location>
        <begin position="60"/>
        <end position="81"/>
    </location>
</feature>
<feature type="coiled-coil region" evidence="10">
    <location>
        <begin position="101"/>
        <end position="130"/>
    </location>
</feature>
<organism evidence="14 15">
    <name type="scientific">Enterococcus alcedinis</name>
    <dbReference type="NCBI Taxonomy" id="1274384"/>
    <lineage>
        <taxon>Bacteria</taxon>
        <taxon>Bacillati</taxon>
        <taxon>Bacillota</taxon>
        <taxon>Bacilli</taxon>
        <taxon>Lactobacillales</taxon>
        <taxon>Enterococcaceae</taxon>
        <taxon>Enterococcus</taxon>
    </lineage>
</organism>
<dbReference type="InterPro" id="IPR001708">
    <property type="entry name" value="YidC/ALB3/OXA1/COX18"/>
</dbReference>
<keyword evidence="5" id="KW-0653">Protein transport</keyword>
<evidence type="ECO:0000259" key="13">
    <source>
        <dbReference type="Pfam" id="PF02096"/>
    </source>
</evidence>
<evidence type="ECO:0000256" key="12">
    <source>
        <dbReference type="SAM" id="Phobius"/>
    </source>
</evidence>
<dbReference type="InterPro" id="IPR028055">
    <property type="entry name" value="YidC/Oxa/ALB_C"/>
</dbReference>
<dbReference type="Proteomes" id="UP000622610">
    <property type="component" value="Unassembled WGS sequence"/>
</dbReference>
<evidence type="ECO:0000256" key="1">
    <source>
        <dbReference type="ARBA" id="ARBA00004651"/>
    </source>
</evidence>
<evidence type="ECO:0000256" key="2">
    <source>
        <dbReference type="ARBA" id="ARBA00022448"/>
    </source>
</evidence>
<accession>A0A917JF46</accession>
<evidence type="ECO:0000256" key="7">
    <source>
        <dbReference type="ARBA" id="ARBA00023136"/>
    </source>
</evidence>
<comment type="caution">
    <text evidence="14">The sequence shown here is derived from an EMBL/GenBank/DDBJ whole genome shotgun (WGS) entry which is preliminary data.</text>
</comment>
<dbReference type="CDD" id="cd20070">
    <property type="entry name" value="5TM_YidC_Alb3"/>
    <property type="match status" value="1"/>
</dbReference>
<evidence type="ECO:0000256" key="8">
    <source>
        <dbReference type="ARBA" id="ARBA00023186"/>
    </source>
</evidence>
<keyword evidence="10" id="KW-0175">Coiled coil</keyword>
<keyword evidence="6 12" id="KW-1133">Transmembrane helix</keyword>
<keyword evidence="7 12" id="KW-0472">Membrane</keyword>
<dbReference type="InterPro" id="IPR047196">
    <property type="entry name" value="YidC_ALB_C"/>
</dbReference>
<feature type="domain" description="Membrane insertase YidC/Oxa/ALB C-terminal" evidence="13">
    <location>
        <begin position="61"/>
        <end position="249"/>
    </location>
</feature>
<dbReference type="GO" id="GO:0051205">
    <property type="term" value="P:protein insertion into membrane"/>
    <property type="evidence" value="ECO:0007669"/>
    <property type="project" value="TreeGrafter"/>
</dbReference>
<keyword evidence="8" id="KW-0143">Chaperone</keyword>
<dbReference type="PROSITE" id="PS51257">
    <property type="entry name" value="PROKAR_LIPOPROTEIN"/>
    <property type="match status" value="1"/>
</dbReference>
<dbReference type="EMBL" id="BMDT01000001">
    <property type="protein sequence ID" value="GGI64466.1"/>
    <property type="molecule type" value="Genomic_DNA"/>
</dbReference>
<dbReference type="PANTHER" id="PTHR12428:SF65">
    <property type="entry name" value="CYTOCHROME C OXIDASE ASSEMBLY PROTEIN COX18, MITOCHONDRIAL"/>
    <property type="match status" value="1"/>
</dbReference>
<proteinExistence type="inferred from homology"/>
<protein>
    <submittedName>
        <fullName evidence="14">Membrane protein insertase YidC</fullName>
    </submittedName>
</protein>
<evidence type="ECO:0000256" key="3">
    <source>
        <dbReference type="ARBA" id="ARBA00022475"/>
    </source>
</evidence>
<comment type="subcellular location">
    <subcellularLocation>
        <location evidence="1">Cell membrane</location>
        <topology evidence="1">Multi-pass membrane protein</topology>
    </subcellularLocation>
    <subcellularLocation>
        <location evidence="9">Membrane</location>
        <topology evidence="9">Multi-pass membrane protein</topology>
    </subcellularLocation>
</comment>
<evidence type="ECO:0000313" key="14">
    <source>
        <dbReference type="EMBL" id="GGI64466.1"/>
    </source>
</evidence>